<dbReference type="SMART" id="SM00028">
    <property type="entry name" value="TPR"/>
    <property type="match status" value="6"/>
</dbReference>
<evidence type="ECO:0000256" key="2">
    <source>
        <dbReference type="ARBA" id="ARBA00022803"/>
    </source>
</evidence>
<keyword evidence="1" id="KW-0677">Repeat</keyword>
<dbReference type="SUPFAM" id="SSF48452">
    <property type="entry name" value="TPR-like"/>
    <property type="match status" value="2"/>
</dbReference>
<sequence length="614" mass="67839">MEGVIDGGEDDARRRSRLSYEEKYRKVVGKFRTKLAVKEAMLQSLLLTQQRNQHQQYGGAHPPDHRIGNAIRIMSGNHSVLSVPGVGAVGMGNAAYSIMSVGDVVERRLRRRERRMENAKRSKPKRTICGGDGKEYLDNDQEGGDRPVNEEKKYSHSWVDAVTSVESNLSEKMPSGHDGSDVLLVEGGVGERKTNPLSAKESEDPTVAEEGAAAAVVNLPHYQEAERLNSLGNSLMKQKQFQDALDTYTLAVNLAPAGPRSHVYYSNRSAAYLSLNMNEHSIRDCERSIALIKPTEGGEGGGGEYYSKAHSRLGLAYFACGRYREAVDAYEKSLEMEPNNKWTRDHLEKAMARIISSTIGENEETKAASGSPEESTANIMVAESEGGGGGGGGVSNERDIIAEQLLRADDHKNKGNALMSSKQYTEALHQYDLAIKTSPSGPNTYVYYSNRAAAFCYLGNYVNAMNDCRRSIGLNPMYEKAYSRLGLSLFFQDEYEGAISAYETSLALDPSNKASLSYLSKAKSRLAEQQNEKKAAREEKDMKTSEEREKTRRRMEWLHLQKSKGQQQQYQVSTGGIAENEDREGDSQRSAGIESFVNDEIAEVSAKSGDINKL</sequence>
<feature type="repeat" description="TPR" evidence="3">
    <location>
        <begin position="307"/>
        <end position="340"/>
    </location>
</feature>
<dbReference type="PANTHER" id="PTHR45831:SF2">
    <property type="entry name" value="LD24721P"/>
    <property type="match status" value="1"/>
</dbReference>
<evidence type="ECO:0000256" key="4">
    <source>
        <dbReference type="SAM" id="MobiDB-lite"/>
    </source>
</evidence>
<dbReference type="PANTHER" id="PTHR45831">
    <property type="entry name" value="LD24721P"/>
    <property type="match status" value="1"/>
</dbReference>
<feature type="repeat" description="TPR" evidence="3">
    <location>
        <begin position="479"/>
        <end position="512"/>
    </location>
</feature>
<feature type="region of interest" description="Disordered" evidence="4">
    <location>
        <begin position="114"/>
        <end position="155"/>
    </location>
</feature>
<feature type="region of interest" description="Disordered" evidence="4">
    <location>
        <begin position="527"/>
        <end position="596"/>
    </location>
</feature>
<evidence type="ECO:0000256" key="3">
    <source>
        <dbReference type="PROSITE-ProRule" id="PRU00339"/>
    </source>
</evidence>
<dbReference type="Gene3D" id="1.25.40.10">
    <property type="entry name" value="Tetratricopeptide repeat domain"/>
    <property type="match status" value="2"/>
</dbReference>
<feature type="repeat" description="TPR" evidence="3">
    <location>
        <begin position="408"/>
        <end position="441"/>
    </location>
</feature>
<keyword evidence="6" id="KW-1185">Reference proteome</keyword>
<dbReference type="Pfam" id="PF07719">
    <property type="entry name" value="TPR_2"/>
    <property type="match status" value="1"/>
</dbReference>
<dbReference type="Pfam" id="PF00515">
    <property type="entry name" value="TPR_1"/>
    <property type="match status" value="1"/>
</dbReference>
<gene>
    <name evidence="5" type="ORF">ACHAW5_000346</name>
</gene>
<feature type="compositionally biased region" description="Basic and acidic residues" evidence="4">
    <location>
        <begin position="132"/>
        <end position="154"/>
    </location>
</feature>
<dbReference type="PROSITE" id="PS50293">
    <property type="entry name" value="TPR_REGION"/>
    <property type="match status" value="1"/>
</dbReference>
<dbReference type="EMBL" id="JALLAZ020001793">
    <property type="protein sequence ID" value="KAL3763773.1"/>
    <property type="molecule type" value="Genomic_DNA"/>
</dbReference>
<dbReference type="InterPro" id="IPR013105">
    <property type="entry name" value="TPR_2"/>
</dbReference>
<name>A0ABD3MIN6_9STRA</name>
<evidence type="ECO:0008006" key="7">
    <source>
        <dbReference type="Google" id="ProtNLM"/>
    </source>
</evidence>
<reference evidence="5 6" key="1">
    <citation type="submission" date="2024-10" db="EMBL/GenBank/DDBJ databases">
        <title>Updated reference genomes for cyclostephanoid diatoms.</title>
        <authorList>
            <person name="Roberts W.R."/>
            <person name="Alverson A.J."/>
        </authorList>
    </citation>
    <scope>NUCLEOTIDE SEQUENCE [LARGE SCALE GENOMIC DNA]</scope>
    <source>
        <strain evidence="5 6">AJA276-08</strain>
    </source>
</reference>
<dbReference type="InterPro" id="IPR047150">
    <property type="entry name" value="SGT"/>
</dbReference>
<dbReference type="AlphaFoldDB" id="A0ABD3MIN6"/>
<comment type="caution">
    <text evidence="5">The sequence shown here is derived from an EMBL/GenBank/DDBJ whole genome shotgun (WGS) entry which is preliminary data.</text>
</comment>
<feature type="repeat" description="TPR" evidence="3">
    <location>
        <begin position="225"/>
        <end position="258"/>
    </location>
</feature>
<dbReference type="PROSITE" id="PS50005">
    <property type="entry name" value="TPR"/>
    <property type="match status" value="4"/>
</dbReference>
<proteinExistence type="predicted"/>
<accession>A0ABD3MIN6</accession>
<dbReference type="InterPro" id="IPR019734">
    <property type="entry name" value="TPR_rpt"/>
</dbReference>
<evidence type="ECO:0000313" key="5">
    <source>
        <dbReference type="EMBL" id="KAL3763773.1"/>
    </source>
</evidence>
<evidence type="ECO:0000313" key="6">
    <source>
        <dbReference type="Proteomes" id="UP001530315"/>
    </source>
</evidence>
<dbReference type="InterPro" id="IPR011990">
    <property type="entry name" value="TPR-like_helical_dom_sf"/>
</dbReference>
<dbReference type="Proteomes" id="UP001530315">
    <property type="component" value="Unassembled WGS sequence"/>
</dbReference>
<keyword evidence="2 3" id="KW-0802">TPR repeat</keyword>
<organism evidence="5 6">
    <name type="scientific">Stephanodiscus triporus</name>
    <dbReference type="NCBI Taxonomy" id="2934178"/>
    <lineage>
        <taxon>Eukaryota</taxon>
        <taxon>Sar</taxon>
        <taxon>Stramenopiles</taxon>
        <taxon>Ochrophyta</taxon>
        <taxon>Bacillariophyta</taxon>
        <taxon>Coscinodiscophyceae</taxon>
        <taxon>Thalassiosirophycidae</taxon>
        <taxon>Stephanodiscales</taxon>
        <taxon>Stephanodiscaceae</taxon>
        <taxon>Stephanodiscus</taxon>
    </lineage>
</organism>
<feature type="compositionally biased region" description="Basic and acidic residues" evidence="4">
    <location>
        <begin position="530"/>
        <end position="559"/>
    </location>
</feature>
<protein>
    <recommendedName>
        <fullName evidence="7">UDP-N-acetylglucosamine--peptide N-acetylglucosaminyltransferase SPINDLY</fullName>
    </recommendedName>
</protein>
<evidence type="ECO:0000256" key="1">
    <source>
        <dbReference type="ARBA" id="ARBA00022737"/>
    </source>
</evidence>